<feature type="transmembrane region" description="Helical" evidence="1">
    <location>
        <begin position="6"/>
        <end position="27"/>
    </location>
</feature>
<evidence type="ECO:0000256" key="1">
    <source>
        <dbReference type="SAM" id="Phobius"/>
    </source>
</evidence>
<dbReference type="InterPro" id="IPR029787">
    <property type="entry name" value="Nucleotide_cyclase"/>
</dbReference>
<dbReference type="NCBIfam" id="TIGR00254">
    <property type="entry name" value="GGDEF"/>
    <property type="match status" value="1"/>
</dbReference>
<dbReference type="SUPFAM" id="SSF55785">
    <property type="entry name" value="PYP-like sensor domain (PAS domain)"/>
    <property type="match status" value="1"/>
</dbReference>
<dbReference type="Pfam" id="PF00990">
    <property type="entry name" value="GGDEF"/>
    <property type="match status" value="1"/>
</dbReference>
<dbReference type="PROSITE" id="PS50112">
    <property type="entry name" value="PAS"/>
    <property type="match status" value="1"/>
</dbReference>
<dbReference type="Gene3D" id="3.30.70.270">
    <property type="match status" value="1"/>
</dbReference>
<dbReference type="PANTHER" id="PTHR45138">
    <property type="entry name" value="REGULATORY COMPONENTS OF SENSORY TRANSDUCTION SYSTEM"/>
    <property type="match status" value="1"/>
</dbReference>
<evidence type="ECO:0000313" key="4">
    <source>
        <dbReference type="EMBL" id="MDQ0156266.1"/>
    </source>
</evidence>
<gene>
    <name evidence="4" type="ORF">J2S07_002585</name>
</gene>
<dbReference type="PANTHER" id="PTHR45138:SF9">
    <property type="entry name" value="DIGUANYLATE CYCLASE DGCM-RELATED"/>
    <property type="match status" value="1"/>
</dbReference>
<protein>
    <submittedName>
        <fullName evidence="4">Diguanylate cyclase (GGDEF)-like protein</fullName>
    </submittedName>
</protein>
<dbReference type="Pfam" id="PF16927">
    <property type="entry name" value="HisKA_7TM"/>
    <property type="match status" value="1"/>
</dbReference>
<evidence type="ECO:0000259" key="2">
    <source>
        <dbReference type="PROSITE" id="PS50112"/>
    </source>
</evidence>
<dbReference type="Proteomes" id="UP001231362">
    <property type="component" value="Unassembled WGS sequence"/>
</dbReference>
<feature type="transmembrane region" description="Helical" evidence="1">
    <location>
        <begin position="104"/>
        <end position="126"/>
    </location>
</feature>
<dbReference type="CDD" id="cd01949">
    <property type="entry name" value="GGDEF"/>
    <property type="match status" value="1"/>
</dbReference>
<dbReference type="RefSeq" id="WP_307150784.1">
    <property type="nucleotide sequence ID" value="NZ_JAUSTU010000011.1"/>
</dbReference>
<sequence length="519" mass="58742">MNNDIFIYIVFTSISGVLSVLLGVYAYVKRKDFSSSQLFIWMTFLSAIYIFSHAIELASSTLPEIKLWLKIQYLGLPFIPPCGLLLVMHYVGLERVIHKKTVGFILFIPFLTSIISLTNDFHHLLYRSVYLRPNEPSPLADMLPGPWYIVHGSYTFACLLVGIVLLIWYWKQTKWVYWKQIMTLLLSNLLPMIASFLYLMGLSPMGMDPVPIVMCLTSALYFWAILSSNLFVLAPIARNRVFEGMRDAVLVVDTENRIVDYNASAKRLISQLDSSSIGNNIKTLLDGAFHSLLTPDTLITIKEYEWSTVEEKHYRIYSTPVLKGKDISVGKTIVVHDITEQKQLENRLTELAFTDGLTKIYNRIYFMERSSELLNQAKKKTQPFSLLLFDIDHFKKVNDTYGHNVGDKAICHLVAICNSILESEHIFARFGGEEFIVSLPNFSMEEAENIAEEIRSMLENSPLPLATGQIQITASFGVAEATASMSLDMVINKADQALYAAKNSGRNAIQCANNLVFTN</sequence>
<proteinExistence type="predicted"/>
<keyword evidence="5" id="KW-1185">Reference proteome</keyword>
<dbReference type="InterPro" id="IPR000014">
    <property type="entry name" value="PAS"/>
</dbReference>
<feature type="transmembrane region" description="Helical" evidence="1">
    <location>
        <begin position="146"/>
        <end position="169"/>
    </location>
</feature>
<keyword evidence="1" id="KW-0812">Transmembrane</keyword>
<organism evidence="4 5">
    <name type="scientific">Anoxybacillus andreesenii</name>
    <dbReference type="NCBI Taxonomy" id="1325932"/>
    <lineage>
        <taxon>Bacteria</taxon>
        <taxon>Bacillati</taxon>
        <taxon>Bacillota</taxon>
        <taxon>Bacilli</taxon>
        <taxon>Bacillales</taxon>
        <taxon>Anoxybacillaceae</taxon>
        <taxon>Anoxybacillus</taxon>
    </lineage>
</organism>
<dbReference type="Gene3D" id="3.30.450.20">
    <property type="entry name" value="PAS domain"/>
    <property type="match status" value="1"/>
</dbReference>
<feature type="transmembrane region" description="Helical" evidence="1">
    <location>
        <begin position="39"/>
        <end position="59"/>
    </location>
</feature>
<feature type="domain" description="PAS" evidence="2">
    <location>
        <begin position="240"/>
        <end position="312"/>
    </location>
</feature>
<keyword evidence="1" id="KW-0472">Membrane</keyword>
<feature type="domain" description="GGDEF" evidence="3">
    <location>
        <begin position="382"/>
        <end position="514"/>
    </location>
</feature>
<feature type="transmembrane region" description="Helical" evidence="1">
    <location>
        <begin position="220"/>
        <end position="237"/>
    </location>
</feature>
<dbReference type="InterPro" id="IPR035965">
    <property type="entry name" value="PAS-like_dom_sf"/>
</dbReference>
<feature type="transmembrane region" description="Helical" evidence="1">
    <location>
        <begin position="71"/>
        <end position="92"/>
    </location>
</feature>
<accession>A0ABT9V5P3</accession>
<dbReference type="InterPro" id="IPR050469">
    <property type="entry name" value="Diguanylate_Cyclase"/>
</dbReference>
<keyword evidence="1" id="KW-1133">Transmembrane helix</keyword>
<dbReference type="PROSITE" id="PS50887">
    <property type="entry name" value="GGDEF"/>
    <property type="match status" value="1"/>
</dbReference>
<dbReference type="EMBL" id="JAUSTU010000011">
    <property type="protein sequence ID" value="MDQ0156266.1"/>
    <property type="molecule type" value="Genomic_DNA"/>
</dbReference>
<comment type="caution">
    <text evidence="4">The sequence shown here is derived from an EMBL/GenBank/DDBJ whole genome shotgun (WGS) entry which is preliminary data.</text>
</comment>
<dbReference type="InterPro" id="IPR043128">
    <property type="entry name" value="Rev_trsase/Diguanyl_cyclase"/>
</dbReference>
<evidence type="ECO:0000259" key="3">
    <source>
        <dbReference type="PROSITE" id="PS50887"/>
    </source>
</evidence>
<dbReference type="InterPro" id="IPR000160">
    <property type="entry name" value="GGDEF_dom"/>
</dbReference>
<dbReference type="InterPro" id="IPR031621">
    <property type="entry name" value="HisKA_7TM"/>
</dbReference>
<name>A0ABT9V5P3_9BACL</name>
<feature type="transmembrane region" description="Helical" evidence="1">
    <location>
        <begin position="181"/>
        <end position="200"/>
    </location>
</feature>
<reference evidence="4 5" key="1">
    <citation type="submission" date="2023-07" db="EMBL/GenBank/DDBJ databases">
        <title>Genomic Encyclopedia of Type Strains, Phase IV (KMG-IV): sequencing the most valuable type-strain genomes for metagenomic binning, comparative biology and taxonomic classification.</title>
        <authorList>
            <person name="Goeker M."/>
        </authorList>
    </citation>
    <scope>NUCLEOTIDE SEQUENCE [LARGE SCALE GENOMIC DNA]</scope>
    <source>
        <strain evidence="4 5">DSM 23948</strain>
    </source>
</reference>
<evidence type="ECO:0000313" key="5">
    <source>
        <dbReference type="Proteomes" id="UP001231362"/>
    </source>
</evidence>
<dbReference type="SUPFAM" id="SSF55073">
    <property type="entry name" value="Nucleotide cyclase"/>
    <property type="match status" value="1"/>
</dbReference>
<dbReference type="SMART" id="SM00267">
    <property type="entry name" value="GGDEF"/>
    <property type="match status" value="1"/>
</dbReference>